<protein>
    <submittedName>
        <fullName evidence="1">Serine acetyltransferase</fullName>
        <ecNumber evidence="1">2.3.1.30</ecNumber>
    </submittedName>
</protein>
<reference evidence="1 2" key="1">
    <citation type="submission" date="2018-03" db="EMBL/GenBank/DDBJ databases">
        <title>Genome sequence of Clostridium vincentii DSM 10228.</title>
        <authorList>
            <person name="Poehlein A."/>
            <person name="Daniel R."/>
        </authorList>
    </citation>
    <scope>NUCLEOTIDE SEQUENCE [LARGE SCALE GENOMIC DNA]</scope>
    <source>
        <strain evidence="1 2">DSM 10228</strain>
    </source>
</reference>
<evidence type="ECO:0000313" key="2">
    <source>
        <dbReference type="Proteomes" id="UP000239471"/>
    </source>
</evidence>
<keyword evidence="1" id="KW-0808">Transferase</keyword>
<dbReference type="InterPro" id="IPR001451">
    <property type="entry name" value="Hexapep"/>
</dbReference>
<dbReference type="RefSeq" id="WP_106060200.1">
    <property type="nucleotide sequence ID" value="NZ_PVXQ01000024.1"/>
</dbReference>
<dbReference type="InterPro" id="IPR050179">
    <property type="entry name" value="Trans_hexapeptide_repeat"/>
</dbReference>
<dbReference type="InterPro" id="IPR011004">
    <property type="entry name" value="Trimer_LpxA-like_sf"/>
</dbReference>
<dbReference type="EMBL" id="PVXQ01000024">
    <property type="protein sequence ID" value="PRR81753.1"/>
    <property type="molecule type" value="Genomic_DNA"/>
</dbReference>
<keyword evidence="2" id="KW-1185">Reference proteome</keyword>
<dbReference type="SUPFAM" id="SSF51161">
    <property type="entry name" value="Trimeric LpxA-like enzymes"/>
    <property type="match status" value="1"/>
</dbReference>
<organism evidence="1 2">
    <name type="scientific">Clostridium vincentii</name>
    <dbReference type="NCBI Taxonomy" id="52704"/>
    <lineage>
        <taxon>Bacteria</taxon>
        <taxon>Bacillati</taxon>
        <taxon>Bacillota</taxon>
        <taxon>Clostridia</taxon>
        <taxon>Eubacteriales</taxon>
        <taxon>Clostridiaceae</taxon>
        <taxon>Clostridium</taxon>
    </lineage>
</organism>
<comment type="caution">
    <text evidence="1">The sequence shown here is derived from an EMBL/GenBank/DDBJ whole genome shotgun (WGS) entry which is preliminary data.</text>
</comment>
<dbReference type="OrthoDB" id="9814490at2"/>
<dbReference type="PANTHER" id="PTHR43300:SF10">
    <property type="entry name" value="2,3,4,5-TETRAHYDROPYRIDINE-2,6-DICARBOXYLATE N-ACETYLTRANSFERASE"/>
    <property type="match status" value="1"/>
</dbReference>
<sequence length="189" mass="21111">MIQSKKDYLLYLEADRIAMDIKRRKPRLFSDEAWKFVRILRKTEYLTNCKNICFRRMRLLCSRYLLHNLGMKSDFTIAINIFGPGLAIFHHGTIIVNDTVKVGRNCQLYNGTNIALNVEIGDNVFIGPGAKLLVGVKIADGIRIGANAVVTKDFLEPNVTITGVPAKIVSTKGSNNIKGFELAQNAVVQ</sequence>
<gene>
    <name evidence="1" type="primary">cysE_3</name>
    <name evidence="1" type="ORF">CLVI_22420</name>
</gene>
<dbReference type="PANTHER" id="PTHR43300">
    <property type="entry name" value="ACETYLTRANSFERASE"/>
    <property type="match status" value="1"/>
</dbReference>
<dbReference type="Proteomes" id="UP000239471">
    <property type="component" value="Unassembled WGS sequence"/>
</dbReference>
<accession>A0A2T0BD40</accession>
<dbReference type="Gene3D" id="2.160.10.10">
    <property type="entry name" value="Hexapeptide repeat proteins"/>
    <property type="match status" value="1"/>
</dbReference>
<dbReference type="AlphaFoldDB" id="A0A2T0BD40"/>
<dbReference type="Pfam" id="PF00132">
    <property type="entry name" value="Hexapep"/>
    <property type="match status" value="1"/>
</dbReference>
<name>A0A2T0BD40_9CLOT</name>
<proteinExistence type="predicted"/>
<keyword evidence="1" id="KW-0012">Acyltransferase</keyword>
<dbReference type="EC" id="2.3.1.30" evidence="1"/>
<dbReference type="GO" id="GO:0009001">
    <property type="term" value="F:serine O-acetyltransferase activity"/>
    <property type="evidence" value="ECO:0007669"/>
    <property type="project" value="UniProtKB-EC"/>
</dbReference>
<evidence type="ECO:0000313" key="1">
    <source>
        <dbReference type="EMBL" id="PRR81753.1"/>
    </source>
</evidence>